<dbReference type="AlphaFoldDB" id="A0A6G8IKE8"/>
<reference evidence="2 3" key="1">
    <citation type="submission" date="2020-03" db="EMBL/GenBank/DDBJ databases">
        <title>Hydrogenophaga sp. nov. isolated from cyanobacterial mat.</title>
        <authorList>
            <person name="Thorat V."/>
            <person name="Kirdat K."/>
            <person name="Tiwarekar B."/>
            <person name="Costa E.D."/>
            <person name="Yadav A."/>
        </authorList>
    </citation>
    <scope>NUCLEOTIDE SEQUENCE [LARGE SCALE GENOMIC DNA]</scope>
    <source>
        <strain evidence="2 3">BA0156</strain>
    </source>
</reference>
<sequence>MRAFLILLMLTLLPLQFSAAAAAACCGHVSATQGPQATHHQSSHGQAVEGVEDGVVGDSGFDLDCGTCHANCAATVTATTASMAITAGAEQVEHLAERRLLSWHEQPYRPQWSTPTGSGWNDVA</sequence>
<evidence type="ECO:0000313" key="2">
    <source>
        <dbReference type="EMBL" id="QIM53498.1"/>
    </source>
</evidence>
<evidence type="ECO:0000256" key="1">
    <source>
        <dbReference type="SAM" id="SignalP"/>
    </source>
</evidence>
<organism evidence="2 3">
    <name type="scientific">Hydrogenophaga crocea</name>
    <dbReference type="NCBI Taxonomy" id="2716225"/>
    <lineage>
        <taxon>Bacteria</taxon>
        <taxon>Pseudomonadati</taxon>
        <taxon>Pseudomonadota</taxon>
        <taxon>Betaproteobacteria</taxon>
        <taxon>Burkholderiales</taxon>
        <taxon>Comamonadaceae</taxon>
        <taxon>Hydrogenophaga</taxon>
    </lineage>
</organism>
<dbReference type="PROSITE" id="PS51257">
    <property type="entry name" value="PROKAR_LIPOPROTEIN"/>
    <property type="match status" value="1"/>
</dbReference>
<protein>
    <submittedName>
        <fullName evidence="2">Uncharacterized protein</fullName>
    </submittedName>
</protein>
<feature type="signal peptide" evidence="1">
    <location>
        <begin position="1"/>
        <end position="23"/>
    </location>
</feature>
<gene>
    <name evidence="2" type="ORF">G9Q37_15720</name>
</gene>
<accession>A0A6G8IKE8</accession>
<keyword evidence="3" id="KW-1185">Reference proteome</keyword>
<dbReference type="Proteomes" id="UP000503162">
    <property type="component" value="Chromosome"/>
</dbReference>
<evidence type="ECO:0000313" key="3">
    <source>
        <dbReference type="Proteomes" id="UP000503162"/>
    </source>
</evidence>
<name>A0A6G8IKE8_9BURK</name>
<feature type="chain" id="PRO_5026281350" evidence="1">
    <location>
        <begin position="24"/>
        <end position="124"/>
    </location>
</feature>
<dbReference type="KEGG" id="hcz:G9Q37_15720"/>
<proteinExistence type="predicted"/>
<keyword evidence="1" id="KW-0732">Signal</keyword>
<dbReference type="EMBL" id="CP049989">
    <property type="protein sequence ID" value="QIM53498.1"/>
    <property type="molecule type" value="Genomic_DNA"/>
</dbReference>
<dbReference type="RefSeq" id="WP_166228600.1">
    <property type="nucleotide sequence ID" value="NZ_CP049989.1"/>
</dbReference>